<sequence length="253" mass="27790">MPTPLVPLTRWPGPATTGVPANTTLTSSGSLDLRRDGQVVTNLNITGRVSVYARNVTIRRSRIISDGPAFPIRTFDSAVNLVIEDVEIDGRGRPPAGVCFDDYTLRRVNLHHVPEGIWLGSRTNVLDSWIHDLVRIPASHNDCARVAGATDVVLRHNRLDAYRPSTSETMNSCLTLGTAVRNLRFEENYCNGGAYTIGIRPDLIASAVVFRHNVFGRNYRYGIIGRPAHPGVTWEPSNVWFDNGHPVLASGQG</sequence>
<evidence type="ECO:0000313" key="1">
    <source>
        <dbReference type="EMBL" id="MBF9132650.1"/>
    </source>
</evidence>
<evidence type="ECO:0000313" key="2">
    <source>
        <dbReference type="Proteomes" id="UP000638560"/>
    </source>
</evidence>
<dbReference type="Proteomes" id="UP000638560">
    <property type="component" value="Unassembled WGS sequence"/>
</dbReference>
<organism evidence="1 2">
    <name type="scientific">Plantactinospora alkalitolerans</name>
    <dbReference type="NCBI Taxonomy" id="2789879"/>
    <lineage>
        <taxon>Bacteria</taxon>
        <taxon>Bacillati</taxon>
        <taxon>Actinomycetota</taxon>
        <taxon>Actinomycetes</taxon>
        <taxon>Micromonosporales</taxon>
        <taxon>Micromonosporaceae</taxon>
        <taxon>Plantactinospora</taxon>
    </lineage>
</organism>
<proteinExistence type="predicted"/>
<dbReference type="EMBL" id="JADPUN010000245">
    <property type="protein sequence ID" value="MBF9132650.1"/>
    <property type="molecule type" value="Genomic_DNA"/>
</dbReference>
<dbReference type="Gene3D" id="2.160.20.10">
    <property type="entry name" value="Single-stranded right-handed beta-helix, Pectin lyase-like"/>
    <property type="match status" value="1"/>
</dbReference>
<dbReference type="SUPFAM" id="SSF51126">
    <property type="entry name" value="Pectin lyase-like"/>
    <property type="match status" value="1"/>
</dbReference>
<keyword evidence="2" id="KW-1185">Reference proteome</keyword>
<reference evidence="1 2" key="1">
    <citation type="submission" date="2020-11" db="EMBL/GenBank/DDBJ databases">
        <title>A novel isolate from a Black sea contaminated sediment with potential to produce alkanes: Plantactinospora alkalitolerans sp. nov.</title>
        <authorList>
            <person name="Carro L."/>
            <person name="Veyisoglu A."/>
            <person name="Guven K."/>
            <person name="Schumann P."/>
            <person name="Klenk H.-P."/>
            <person name="Sahin N."/>
        </authorList>
    </citation>
    <scope>NUCLEOTIDE SEQUENCE [LARGE SCALE GENOMIC DNA]</scope>
    <source>
        <strain evidence="1 2">S1510</strain>
    </source>
</reference>
<comment type="caution">
    <text evidence="1">The sequence shown here is derived from an EMBL/GenBank/DDBJ whole genome shotgun (WGS) entry which is preliminary data.</text>
</comment>
<name>A0ABS0H2F4_9ACTN</name>
<gene>
    <name evidence="1" type="ORF">I0C86_27390</name>
</gene>
<dbReference type="InterPro" id="IPR011050">
    <property type="entry name" value="Pectin_lyase_fold/virulence"/>
</dbReference>
<dbReference type="RefSeq" id="WP_196204178.1">
    <property type="nucleotide sequence ID" value="NZ_JADPUN010000245.1"/>
</dbReference>
<evidence type="ECO:0008006" key="3">
    <source>
        <dbReference type="Google" id="ProtNLM"/>
    </source>
</evidence>
<accession>A0ABS0H2F4</accession>
<dbReference type="InterPro" id="IPR012334">
    <property type="entry name" value="Pectin_lyas_fold"/>
</dbReference>
<protein>
    <recommendedName>
        <fullName evidence="3">Right handed beta helix domain-containing protein</fullName>
    </recommendedName>
</protein>